<dbReference type="InterPro" id="IPR007219">
    <property type="entry name" value="XnlR_reg_dom"/>
</dbReference>
<evidence type="ECO:0000256" key="1">
    <source>
        <dbReference type="ARBA" id="ARBA00023015"/>
    </source>
</evidence>
<keyword evidence="2" id="KW-0804">Transcription</keyword>
<keyword evidence="1" id="KW-0805">Transcription regulation</keyword>
<protein>
    <recommendedName>
        <fullName evidence="5">Xylanolytic transcriptional activator regulatory domain-containing protein</fullName>
    </recommendedName>
</protein>
<dbReference type="GO" id="GO:0005634">
    <property type="term" value="C:nucleus"/>
    <property type="evidence" value="ECO:0007669"/>
    <property type="project" value="TreeGrafter"/>
</dbReference>
<dbReference type="SMART" id="SM00906">
    <property type="entry name" value="Fungal_trans"/>
    <property type="match status" value="1"/>
</dbReference>
<evidence type="ECO:0000259" key="5">
    <source>
        <dbReference type="SMART" id="SM00906"/>
    </source>
</evidence>
<organism evidence="6 7">
    <name type="scientific">Aspergillus brasiliensis</name>
    <dbReference type="NCBI Taxonomy" id="319629"/>
    <lineage>
        <taxon>Eukaryota</taxon>
        <taxon>Fungi</taxon>
        <taxon>Dikarya</taxon>
        <taxon>Ascomycota</taxon>
        <taxon>Pezizomycotina</taxon>
        <taxon>Eurotiomycetes</taxon>
        <taxon>Eurotiomycetidae</taxon>
        <taxon>Eurotiales</taxon>
        <taxon>Aspergillaceae</taxon>
        <taxon>Aspergillus</taxon>
        <taxon>Aspergillus subgen. Circumdati</taxon>
    </lineage>
</organism>
<dbReference type="CDD" id="cd12148">
    <property type="entry name" value="fungal_TF_MHR"/>
    <property type="match status" value="1"/>
</dbReference>
<dbReference type="GO" id="GO:0006351">
    <property type="term" value="P:DNA-templated transcription"/>
    <property type="evidence" value="ECO:0007669"/>
    <property type="project" value="InterPro"/>
</dbReference>
<dbReference type="GO" id="GO:0001080">
    <property type="term" value="P:nitrogen catabolite activation of transcription from RNA polymerase II promoter"/>
    <property type="evidence" value="ECO:0007669"/>
    <property type="project" value="TreeGrafter"/>
</dbReference>
<keyword evidence="3" id="KW-0539">Nucleus</keyword>
<reference evidence="6" key="1">
    <citation type="submission" date="2022-07" db="EMBL/GenBank/DDBJ databases">
        <title>Taxonomy of Aspergillus series Nigri: significant species reduction supported by multi-species coalescent approaches.</title>
        <authorList>
            <person name="Bian C."/>
            <person name="Kusuya Y."/>
            <person name="Sklenar F."/>
            <person name="D'hooge E."/>
            <person name="Yaguchi T."/>
            <person name="Takahashi H."/>
            <person name="Hubka V."/>
        </authorList>
    </citation>
    <scope>NUCLEOTIDE SEQUENCE</scope>
    <source>
        <strain evidence="6">CBS 733.88</strain>
    </source>
</reference>
<dbReference type="EMBL" id="BROQ01000104">
    <property type="protein sequence ID" value="GKZ25160.1"/>
    <property type="molecule type" value="Genomic_DNA"/>
</dbReference>
<dbReference type="AlphaFoldDB" id="A0A9W6DRL0"/>
<evidence type="ECO:0000256" key="2">
    <source>
        <dbReference type="ARBA" id="ARBA00023163"/>
    </source>
</evidence>
<dbReference type="GO" id="GO:0003677">
    <property type="term" value="F:DNA binding"/>
    <property type="evidence" value="ECO:0007669"/>
    <property type="project" value="InterPro"/>
</dbReference>
<dbReference type="GO" id="GO:0008270">
    <property type="term" value="F:zinc ion binding"/>
    <property type="evidence" value="ECO:0007669"/>
    <property type="project" value="InterPro"/>
</dbReference>
<proteinExistence type="predicted"/>
<sequence length="899" mass="100661">MVLREKVNSIKARLCGRVTPEGDKVDETNKRDVQQSTPSTAKPTVNDDTVQPPPYSESLKTSTPFSPIASDLRDIASLIDEEMSKGRIAKISRGIRYCYPIQLESNMKVYSGVTTGTEQKGWICRRKSKVHSYLLRSYAPSGNTRAKQFGGALRWLTNQMRNSANVSANSDLQRANVDLAAPSNVTLNSQIVWRQILRIQPLPITSTLARRLRPFVPIGQNDTRHATNAAGESYAAKLSTMAVVSAVQPLGTVPPKPPSPEIRPVAIGDLQPTEEIVVDQEPPGTHQSVDISFLELDTVGIFADPGGTRQHTPSAFRERHTHQTIQTLDGLAGVSYQVNGTSAESDPWLLRHCRFNDRGFLSFHHVHFRNAGGVPFDEKIPCHFLVSSDQLYEPSKAQLFPPEPLDSHEQLNQLVPLDCGQRLIVLFMRFIFPTLPIISRSQFGLAAAGTVPDQSILERTPLSLLAAIYASAQPFAKFDDYLCLLDAYAPPPTDLLWRMVLDLVLRDIHTPHLSTLQAGILYLHRPVSVAESAVADSAFTWSLVGMLVGLAMSLGLQLDCRLMGLPLWEKRIRRRLWWAMYAEDKWRCLLLGRPSYIGDEDWDATDLNDDDFIMSESLRLALQQLPSSSQLSHDLLSAQPFQQFTRLSRIADELQRSFFTLRASQRLSSDFHATLAIARPLLQKLKEWYALAPVSIRQPDHLPATMDSIYCQSNCLRFACILLEVFVFRALLRPMVRSAAPPPLLEETFEITEFTNQFNDLLAQLFDADEIEPSMAIDMSDENGLGNAVLRAADNCAAKVIRLVMRMTTSDLSSFWYRWSRVGFATVSNFLLLLLVQAPTKDHAVHAKSLVDLWRRTLRNQSTGCPAMNLGLVRLDGSLWNGLANNYYLPKHVKEVLEE</sequence>
<feature type="compositionally biased region" description="Basic and acidic residues" evidence="4">
    <location>
        <begin position="20"/>
        <end position="33"/>
    </location>
</feature>
<evidence type="ECO:0000256" key="4">
    <source>
        <dbReference type="SAM" id="MobiDB-lite"/>
    </source>
</evidence>
<evidence type="ECO:0000313" key="7">
    <source>
        <dbReference type="Proteomes" id="UP001143548"/>
    </source>
</evidence>
<dbReference type="Pfam" id="PF04082">
    <property type="entry name" value="Fungal_trans"/>
    <property type="match status" value="1"/>
</dbReference>
<accession>A0A9W6DRL0</accession>
<dbReference type="Proteomes" id="UP001143548">
    <property type="component" value="Unassembled WGS sequence"/>
</dbReference>
<evidence type="ECO:0000256" key="3">
    <source>
        <dbReference type="ARBA" id="ARBA00023242"/>
    </source>
</evidence>
<dbReference type="PANTHER" id="PTHR31668:SF4">
    <property type="entry name" value="TRANSCRIPTIONAL ACTIVATOR PROTEIN DAL81"/>
    <property type="match status" value="1"/>
</dbReference>
<name>A0A9W6DRL0_9EURO</name>
<dbReference type="PANTHER" id="PTHR31668">
    <property type="entry name" value="GLUCOSE TRANSPORT TRANSCRIPTION REGULATOR RGT1-RELATED-RELATED"/>
    <property type="match status" value="1"/>
</dbReference>
<comment type="caution">
    <text evidence="6">The sequence shown here is derived from an EMBL/GenBank/DDBJ whole genome shotgun (WGS) entry which is preliminary data.</text>
</comment>
<dbReference type="InterPro" id="IPR050797">
    <property type="entry name" value="Carb_Metab_Trans_Reg"/>
</dbReference>
<feature type="region of interest" description="Disordered" evidence="4">
    <location>
        <begin position="20"/>
        <end position="63"/>
    </location>
</feature>
<gene>
    <name evidence="6" type="ORF">AbraCBS73388_000608</name>
</gene>
<feature type="compositionally biased region" description="Polar residues" evidence="4">
    <location>
        <begin position="34"/>
        <end position="49"/>
    </location>
</feature>
<evidence type="ECO:0000313" key="6">
    <source>
        <dbReference type="EMBL" id="GKZ25160.1"/>
    </source>
</evidence>
<feature type="domain" description="Xylanolytic transcriptional activator regulatory" evidence="5">
    <location>
        <begin position="540"/>
        <end position="612"/>
    </location>
</feature>